<keyword evidence="1" id="KW-0175">Coiled coil</keyword>
<reference evidence="3" key="1">
    <citation type="journal article" date="2019" name="Int. J. Syst. Evol. Microbiol.">
        <title>The Global Catalogue of Microorganisms (GCM) 10K type strain sequencing project: providing services to taxonomists for standard genome sequencing and annotation.</title>
        <authorList>
            <consortium name="The Broad Institute Genomics Platform"/>
            <consortium name="The Broad Institute Genome Sequencing Center for Infectious Disease"/>
            <person name="Wu L."/>
            <person name="Ma J."/>
        </authorList>
    </citation>
    <scope>NUCLEOTIDE SEQUENCE [LARGE SCALE GENOMIC DNA]</scope>
    <source>
        <strain evidence="3">CGMCC 4.7367</strain>
    </source>
</reference>
<evidence type="ECO:0000256" key="1">
    <source>
        <dbReference type="SAM" id="Coils"/>
    </source>
</evidence>
<accession>A0ABQ3MSF7</accession>
<protein>
    <submittedName>
        <fullName evidence="2">Uncharacterized protein</fullName>
    </submittedName>
</protein>
<dbReference type="Proteomes" id="UP000605568">
    <property type="component" value="Unassembled WGS sequence"/>
</dbReference>
<comment type="caution">
    <text evidence="2">The sequence shown here is derived from an EMBL/GenBank/DDBJ whole genome shotgun (WGS) entry which is preliminary data.</text>
</comment>
<dbReference type="EMBL" id="BNAR01000018">
    <property type="protein sequence ID" value="GHH57575.1"/>
    <property type="molecule type" value="Genomic_DNA"/>
</dbReference>
<evidence type="ECO:0000313" key="2">
    <source>
        <dbReference type="EMBL" id="GHH57575.1"/>
    </source>
</evidence>
<evidence type="ECO:0000313" key="3">
    <source>
        <dbReference type="Proteomes" id="UP000605568"/>
    </source>
</evidence>
<proteinExistence type="predicted"/>
<keyword evidence="3" id="KW-1185">Reference proteome</keyword>
<dbReference type="RefSeq" id="WP_191304371.1">
    <property type="nucleotide sequence ID" value="NZ_BNAR01000018.1"/>
</dbReference>
<organism evidence="2 3">
    <name type="scientific">Lentzea cavernae</name>
    <dbReference type="NCBI Taxonomy" id="2020703"/>
    <lineage>
        <taxon>Bacteria</taxon>
        <taxon>Bacillati</taxon>
        <taxon>Actinomycetota</taxon>
        <taxon>Actinomycetes</taxon>
        <taxon>Pseudonocardiales</taxon>
        <taxon>Pseudonocardiaceae</taxon>
        <taxon>Lentzea</taxon>
    </lineage>
</organism>
<gene>
    <name evidence="2" type="ORF">GCM10017774_77320</name>
</gene>
<name>A0ABQ3MSF7_9PSEU</name>
<feature type="coiled-coil region" evidence="1">
    <location>
        <begin position="113"/>
        <end position="146"/>
    </location>
</feature>
<sequence>MTEPDTGAPLVEQMAIAIYSTSLGDDLGKSVNTPYWDDLPKSGRAAWLAEAAAAFGSVVRPELERLTAESERLRQQRDNGILRHDEAFGDMLAMVKNCTGHPDSGHASHFDQIQTLRRERDEAQAAQALAEERIALTRKALRLEEKWSVQHGALAVRQERDRATEALAQQQTLLSQAREVLERVGCQFDMCTGPTSAPVDMRTCFVCEFLGRTWADGVQR</sequence>